<evidence type="ECO:0000313" key="3">
    <source>
        <dbReference type="Proteomes" id="UP000646211"/>
    </source>
</evidence>
<name>A0A930UCC1_9FLAO</name>
<keyword evidence="3" id="KW-1185">Reference proteome</keyword>
<proteinExistence type="predicted"/>
<organism evidence="2 3">
    <name type="scientific">Flavobacterium soyangense</name>
    <dbReference type="NCBI Taxonomy" id="2023265"/>
    <lineage>
        <taxon>Bacteria</taxon>
        <taxon>Pseudomonadati</taxon>
        <taxon>Bacteroidota</taxon>
        <taxon>Flavobacteriia</taxon>
        <taxon>Flavobacteriales</taxon>
        <taxon>Flavobacteriaceae</taxon>
        <taxon>Flavobacterium</taxon>
    </lineage>
</organism>
<dbReference type="EMBL" id="JADHEC010000032">
    <property type="protein sequence ID" value="MBF2709460.1"/>
    <property type="molecule type" value="Genomic_DNA"/>
</dbReference>
<evidence type="ECO:0000313" key="2">
    <source>
        <dbReference type="EMBL" id="MBF2709460.1"/>
    </source>
</evidence>
<feature type="signal peptide" evidence="1">
    <location>
        <begin position="1"/>
        <end position="20"/>
    </location>
</feature>
<reference evidence="2" key="1">
    <citation type="submission" date="2020-11" db="EMBL/GenBank/DDBJ databases">
        <title>Genome of Flavobacterium soyangense.</title>
        <authorList>
            <person name="Liu Q."/>
            <person name="Xin Y.-H."/>
        </authorList>
    </citation>
    <scope>NUCLEOTIDE SEQUENCE</scope>
    <source>
        <strain evidence="2">CGMCC 1.13493</strain>
    </source>
</reference>
<comment type="caution">
    <text evidence="2">The sequence shown here is derived from an EMBL/GenBank/DDBJ whole genome shotgun (WGS) entry which is preliminary data.</text>
</comment>
<evidence type="ECO:0000256" key="1">
    <source>
        <dbReference type="SAM" id="SignalP"/>
    </source>
</evidence>
<feature type="chain" id="PRO_5037645487" evidence="1">
    <location>
        <begin position="21"/>
        <end position="148"/>
    </location>
</feature>
<sequence>MKIVKLFFATLILCITQSFAHAKITKIITQNQEHYITTTIDYPVAGTYQYENISEPIVVLNLDGTGIFQSKDLSKKEITWGLECTEDGFLRFKEGFDSAAYSIWYKSKDNLINPELDKNNDWKKVEFSIHFNTNKMYIMGERVKDYVN</sequence>
<protein>
    <submittedName>
        <fullName evidence="2">Uncharacterized protein</fullName>
    </submittedName>
</protein>
<gene>
    <name evidence="2" type="ORF">IR213_12785</name>
</gene>
<keyword evidence="1" id="KW-0732">Signal</keyword>
<accession>A0A930UCC1</accession>
<dbReference type="Proteomes" id="UP000646211">
    <property type="component" value="Unassembled WGS sequence"/>
</dbReference>
<dbReference type="RefSeq" id="WP_194312699.1">
    <property type="nucleotide sequence ID" value="NZ_JADHEC010000032.1"/>
</dbReference>
<dbReference type="AlphaFoldDB" id="A0A930UCC1"/>